<name>A0ACB9REX0_9MYRT</name>
<comment type="caution">
    <text evidence="1">The sequence shown here is derived from an EMBL/GenBank/DDBJ whole genome shotgun (WGS) entry which is preliminary data.</text>
</comment>
<protein>
    <submittedName>
        <fullName evidence="1">Uncharacterized protein</fullName>
    </submittedName>
</protein>
<dbReference type="Proteomes" id="UP001057402">
    <property type="component" value="Chromosome 4"/>
</dbReference>
<evidence type="ECO:0000313" key="2">
    <source>
        <dbReference type="Proteomes" id="UP001057402"/>
    </source>
</evidence>
<accession>A0ACB9REX0</accession>
<evidence type="ECO:0000313" key="1">
    <source>
        <dbReference type="EMBL" id="KAI4377414.1"/>
    </source>
</evidence>
<gene>
    <name evidence="1" type="ORF">MLD38_015042</name>
</gene>
<dbReference type="EMBL" id="CM042883">
    <property type="protein sequence ID" value="KAI4377414.1"/>
    <property type="molecule type" value="Genomic_DNA"/>
</dbReference>
<keyword evidence="2" id="KW-1185">Reference proteome</keyword>
<reference evidence="2" key="1">
    <citation type="journal article" date="2023" name="Front. Plant Sci.">
        <title>Chromosomal-level genome assembly of Melastoma candidum provides insights into trichome evolution.</title>
        <authorList>
            <person name="Zhong Y."/>
            <person name="Wu W."/>
            <person name="Sun C."/>
            <person name="Zou P."/>
            <person name="Liu Y."/>
            <person name="Dai S."/>
            <person name="Zhou R."/>
        </authorList>
    </citation>
    <scope>NUCLEOTIDE SEQUENCE [LARGE SCALE GENOMIC DNA]</scope>
</reference>
<organism evidence="1 2">
    <name type="scientific">Melastoma candidum</name>
    <dbReference type="NCBI Taxonomy" id="119954"/>
    <lineage>
        <taxon>Eukaryota</taxon>
        <taxon>Viridiplantae</taxon>
        <taxon>Streptophyta</taxon>
        <taxon>Embryophyta</taxon>
        <taxon>Tracheophyta</taxon>
        <taxon>Spermatophyta</taxon>
        <taxon>Magnoliopsida</taxon>
        <taxon>eudicotyledons</taxon>
        <taxon>Gunneridae</taxon>
        <taxon>Pentapetalae</taxon>
        <taxon>rosids</taxon>
        <taxon>malvids</taxon>
        <taxon>Myrtales</taxon>
        <taxon>Melastomataceae</taxon>
        <taxon>Melastomatoideae</taxon>
        <taxon>Melastomateae</taxon>
        <taxon>Melastoma</taxon>
    </lineage>
</organism>
<proteinExistence type="predicted"/>
<sequence>MSFDFSDNCVPGRDLQRPRPQSIDVPGVGLSCLRIPSVQQKRVDCGAGNGFCDGYDAMSNFVNLKRLLKDNLGM</sequence>